<evidence type="ECO:0000256" key="5">
    <source>
        <dbReference type="ARBA" id="ARBA00022519"/>
    </source>
</evidence>
<keyword evidence="4" id="KW-1003">Cell membrane</keyword>
<evidence type="ECO:0000256" key="8">
    <source>
        <dbReference type="ARBA" id="ARBA00023136"/>
    </source>
</evidence>
<evidence type="ECO:0000256" key="6">
    <source>
        <dbReference type="ARBA" id="ARBA00022692"/>
    </source>
</evidence>
<keyword evidence="8 10" id="KW-0472">Membrane</keyword>
<dbReference type="RefSeq" id="WP_188817348.1">
    <property type="nucleotide sequence ID" value="NZ_BMOF01000025.1"/>
</dbReference>
<dbReference type="Pfam" id="PF00482">
    <property type="entry name" value="T2SSF"/>
    <property type="match status" value="2"/>
</dbReference>
<dbReference type="InterPro" id="IPR001992">
    <property type="entry name" value="T2SS_GspF/T4SS_PilC_CS"/>
</dbReference>
<proteinExistence type="inferred from homology"/>
<evidence type="ECO:0000313" key="13">
    <source>
        <dbReference type="Proteomes" id="UP000637720"/>
    </source>
</evidence>
<evidence type="ECO:0000256" key="7">
    <source>
        <dbReference type="ARBA" id="ARBA00022989"/>
    </source>
</evidence>
<dbReference type="FunFam" id="1.20.81.30:FF:000001">
    <property type="entry name" value="Type II secretion system protein F"/>
    <property type="match status" value="2"/>
</dbReference>
<dbReference type="AlphaFoldDB" id="A0A8J3FBC5"/>
<dbReference type="GO" id="GO:0005886">
    <property type="term" value="C:plasma membrane"/>
    <property type="evidence" value="ECO:0007669"/>
    <property type="project" value="UniProtKB-SubCell"/>
</dbReference>
<name>A0A8J3FBC5_9BACI</name>
<feature type="domain" description="Type II secretion system protein GspF" evidence="11">
    <location>
        <begin position="272"/>
        <end position="394"/>
    </location>
</feature>
<comment type="similarity">
    <text evidence="2 9">Belongs to the GSP F family.</text>
</comment>
<accession>A0A8J3FBC5</accession>
<organism evidence="12 13">
    <name type="scientific">Calditerricola satsumensis</name>
    <dbReference type="NCBI Taxonomy" id="373054"/>
    <lineage>
        <taxon>Bacteria</taxon>
        <taxon>Bacillati</taxon>
        <taxon>Bacillota</taxon>
        <taxon>Bacilli</taxon>
        <taxon>Bacillales</taxon>
        <taxon>Bacillaceae</taxon>
        <taxon>Calditerricola</taxon>
    </lineage>
</organism>
<keyword evidence="7 10" id="KW-1133">Transmembrane helix</keyword>
<feature type="domain" description="Type II secretion system protein GspF" evidence="11">
    <location>
        <begin position="69"/>
        <end position="192"/>
    </location>
</feature>
<dbReference type="InterPro" id="IPR018076">
    <property type="entry name" value="T2SS_GspF_dom"/>
</dbReference>
<dbReference type="EMBL" id="BMOF01000025">
    <property type="protein sequence ID" value="GGK01221.1"/>
    <property type="molecule type" value="Genomic_DNA"/>
</dbReference>
<evidence type="ECO:0000313" key="12">
    <source>
        <dbReference type="EMBL" id="GGK01221.1"/>
    </source>
</evidence>
<dbReference type="PANTHER" id="PTHR30012:SF0">
    <property type="entry name" value="TYPE II SECRETION SYSTEM PROTEIN F-RELATED"/>
    <property type="match status" value="1"/>
</dbReference>
<keyword evidence="3 9" id="KW-0813">Transport</keyword>
<evidence type="ECO:0000256" key="3">
    <source>
        <dbReference type="ARBA" id="ARBA00022448"/>
    </source>
</evidence>
<dbReference type="GO" id="GO:0015628">
    <property type="term" value="P:protein secretion by the type II secretion system"/>
    <property type="evidence" value="ECO:0007669"/>
    <property type="project" value="TreeGrafter"/>
</dbReference>
<comment type="caution">
    <text evidence="12">The sequence shown here is derived from an EMBL/GenBank/DDBJ whole genome shotgun (WGS) entry which is preliminary data.</text>
</comment>
<reference evidence="12" key="2">
    <citation type="submission" date="2020-09" db="EMBL/GenBank/DDBJ databases">
        <authorList>
            <person name="Sun Q."/>
            <person name="Ohkuma M."/>
        </authorList>
    </citation>
    <scope>NUCLEOTIDE SEQUENCE</scope>
    <source>
        <strain evidence="12">JCM 14719</strain>
    </source>
</reference>
<evidence type="ECO:0000256" key="4">
    <source>
        <dbReference type="ARBA" id="ARBA00022475"/>
    </source>
</evidence>
<dbReference type="PROSITE" id="PS00874">
    <property type="entry name" value="T2SP_F"/>
    <property type="match status" value="1"/>
</dbReference>
<protein>
    <submittedName>
        <fullName evidence="12">Phytochrome sensor protein</fullName>
    </submittedName>
</protein>
<dbReference type="InterPro" id="IPR003004">
    <property type="entry name" value="GspF/PilC"/>
</dbReference>
<evidence type="ECO:0000256" key="1">
    <source>
        <dbReference type="ARBA" id="ARBA00004429"/>
    </source>
</evidence>
<evidence type="ECO:0000256" key="9">
    <source>
        <dbReference type="RuleBase" id="RU003923"/>
    </source>
</evidence>
<dbReference type="PRINTS" id="PR00812">
    <property type="entry name" value="BCTERIALGSPF"/>
</dbReference>
<dbReference type="InterPro" id="IPR042094">
    <property type="entry name" value="T2SS_GspF_sf"/>
</dbReference>
<evidence type="ECO:0000256" key="2">
    <source>
        <dbReference type="ARBA" id="ARBA00005745"/>
    </source>
</evidence>
<dbReference type="PANTHER" id="PTHR30012">
    <property type="entry name" value="GENERAL SECRETION PATHWAY PROTEIN"/>
    <property type="match status" value="1"/>
</dbReference>
<reference evidence="12" key="1">
    <citation type="journal article" date="2014" name="Int. J. Syst. Evol. Microbiol.">
        <title>Complete genome sequence of Corynebacterium casei LMG S-19264T (=DSM 44701T), isolated from a smear-ripened cheese.</title>
        <authorList>
            <consortium name="US DOE Joint Genome Institute (JGI-PGF)"/>
            <person name="Walter F."/>
            <person name="Albersmeier A."/>
            <person name="Kalinowski J."/>
            <person name="Ruckert C."/>
        </authorList>
    </citation>
    <scope>NUCLEOTIDE SEQUENCE</scope>
    <source>
        <strain evidence="12">JCM 14719</strain>
    </source>
</reference>
<evidence type="ECO:0000259" key="11">
    <source>
        <dbReference type="Pfam" id="PF00482"/>
    </source>
</evidence>
<keyword evidence="13" id="KW-1185">Reference proteome</keyword>
<dbReference type="Gene3D" id="1.20.81.30">
    <property type="entry name" value="Type II secretion system (T2SS), domain F"/>
    <property type="match status" value="2"/>
</dbReference>
<keyword evidence="5" id="KW-0997">Cell inner membrane</keyword>
<dbReference type="Proteomes" id="UP000637720">
    <property type="component" value="Unassembled WGS sequence"/>
</dbReference>
<feature type="transmembrane region" description="Helical" evidence="10">
    <location>
        <begin position="375"/>
        <end position="396"/>
    </location>
</feature>
<feature type="transmembrane region" description="Helical" evidence="10">
    <location>
        <begin position="211"/>
        <end position="241"/>
    </location>
</feature>
<evidence type="ECO:0000256" key="10">
    <source>
        <dbReference type="SAM" id="Phobius"/>
    </source>
</evidence>
<keyword evidence="6 9" id="KW-0812">Transmembrane</keyword>
<sequence>MPAFQYTAYDRRGQRRRGTVEARDAGEAVRRLKEQGFVVGRIAPREASIWTREIRLTRPRVRRLELIIFCRQLATLLRAGIPLADALAVLQQQAESRPLRAILARVLEDVRGGTAFSAACRAHGQAFPELFISMVRAGEATGNLDEVLEQLALFYEKERAAVEKVKSALVYPAIVLVTAVLVTAFLMWKVVPQFVDTYRAMGLELPWLTRLLISVSTGAAYHVHLWAGIPLAMAAGVVLAYRTPRGRVVFDRLRLRLPIYGPLVKKSTLARFCRTFSMLYAAAVPLLEALTLVGRVVQNAALAKVVEEAKTAMQEGRALADPFRRSRLIPPMVAHMIAVGEETGALDELLGKVAAYYEDEVAQAAERLKSSIEPLLILLVAALVGMVVLSVLLPSFQLYRHL</sequence>
<gene>
    <name evidence="12" type="ORF">GCM10007043_14080</name>
</gene>
<feature type="transmembrane region" description="Helical" evidence="10">
    <location>
        <begin position="169"/>
        <end position="191"/>
    </location>
</feature>
<comment type="subcellular location">
    <subcellularLocation>
        <location evidence="1">Cell inner membrane</location>
        <topology evidence="1">Multi-pass membrane protein</topology>
    </subcellularLocation>
    <subcellularLocation>
        <location evidence="9">Cell membrane</location>
        <topology evidence="9">Multi-pass membrane protein</topology>
    </subcellularLocation>
</comment>